<name>A0A6P8H8X8_ACTTE</name>
<protein>
    <submittedName>
        <fullName evidence="3">Uncharacterized protein LOC116290039</fullName>
    </submittedName>
</protein>
<reference evidence="3" key="1">
    <citation type="submission" date="2025-08" db="UniProtKB">
        <authorList>
            <consortium name="RefSeq"/>
        </authorList>
    </citation>
    <scope>IDENTIFICATION</scope>
    <source>
        <tissue evidence="3">Tentacle</tissue>
    </source>
</reference>
<dbReference type="OrthoDB" id="843225at2759"/>
<dbReference type="PANTHER" id="PTHR46989:SF3">
    <property type="entry name" value="USPA DOMAIN-CONTAINING PROTEIN"/>
    <property type="match status" value="1"/>
</dbReference>
<dbReference type="Gene3D" id="3.40.50.620">
    <property type="entry name" value="HUPs"/>
    <property type="match status" value="1"/>
</dbReference>
<keyword evidence="2" id="KW-1185">Reference proteome</keyword>
<dbReference type="KEGG" id="aten:116290039"/>
<feature type="domain" description="UspA" evidence="1">
    <location>
        <begin position="8"/>
        <end position="154"/>
    </location>
</feature>
<dbReference type="Proteomes" id="UP000515163">
    <property type="component" value="Unplaced"/>
</dbReference>
<dbReference type="InParanoid" id="A0A6P8H8X8"/>
<gene>
    <name evidence="3" type="primary">LOC116290039</name>
</gene>
<organism evidence="2 3">
    <name type="scientific">Actinia tenebrosa</name>
    <name type="common">Australian red waratah sea anemone</name>
    <dbReference type="NCBI Taxonomy" id="6105"/>
    <lineage>
        <taxon>Eukaryota</taxon>
        <taxon>Metazoa</taxon>
        <taxon>Cnidaria</taxon>
        <taxon>Anthozoa</taxon>
        <taxon>Hexacorallia</taxon>
        <taxon>Actiniaria</taxon>
        <taxon>Actiniidae</taxon>
        <taxon>Actinia</taxon>
    </lineage>
</organism>
<sequence length="156" mass="17145">MAESSDRRVVAVAVDGSDYSEHAFDWYLQKIRKDKDKVEFIHVTEPPSLPVFSLKSGIGAPTEQWGEIMKKKLEEVGKLEDGFSFKAQGAKVEYKFHHIPNESAGTGIVAKAKACNAELIIMGTRGQNKVRRTILGSVSDYVLHHAGIPVAVVPPN</sequence>
<dbReference type="PANTHER" id="PTHR46989">
    <property type="entry name" value="USP DOMAIN-CONTAINING PROTEIN"/>
    <property type="match status" value="1"/>
</dbReference>
<dbReference type="AlphaFoldDB" id="A0A6P8H8X8"/>
<accession>A0A6P8H8X8</accession>
<dbReference type="GeneID" id="116290039"/>
<evidence type="ECO:0000259" key="1">
    <source>
        <dbReference type="Pfam" id="PF00582"/>
    </source>
</evidence>
<dbReference type="Pfam" id="PF00582">
    <property type="entry name" value="Usp"/>
    <property type="match status" value="1"/>
</dbReference>
<dbReference type="InterPro" id="IPR006016">
    <property type="entry name" value="UspA"/>
</dbReference>
<proteinExistence type="predicted"/>
<dbReference type="InterPro" id="IPR014729">
    <property type="entry name" value="Rossmann-like_a/b/a_fold"/>
</dbReference>
<dbReference type="SUPFAM" id="SSF52402">
    <property type="entry name" value="Adenine nucleotide alpha hydrolases-like"/>
    <property type="match status" value="1"/>
</dbReference>
<dbReference type="RefSeq" id="XP_031552874.1">
    <property type="nucleotide sequence ID" value="XM_031697014.1"/>
</dbReference>
<dbReference type="InterPro" id="IPR006015">
    <property type="entry name" value="Universal_stress_UspA"/>
</dbReference>
<dbReference type="CDD" id="cd23659">
    <property type="entry name" value="USP_At3g01520-like"/>
    <property type="match status" value="1"/>
</dbReference>
<dbReference type="PRINTS" id="PR01438">
    <property type="entry name" value="UNVRSLSTRESS"/>
</dbReference>
<evidence type="ECO:0000313" key="2">
    <source>
        <dbReference type="Proteomes" id="UP000515163"/>
    </source>
</evidence>
<evidence type="ECO:0000313" key="3">
    <source>
        <dbReference type="RefSeq" id="XP_031552874.1"/>
    </source>
</evidence>